<gene>
    <name evidence="4" type="ORF">J2S59_002363</name>
</gene>
<dbReference type="GO" id="GO:0052913">
    <property type="term" value="F:16S rRNA (guanine(966)-N(2))-methyltransferase activity"/>
    <property type="evidence" value="ECO:0007669"/>
    <property type="project" value="UniProtKB-EC"/>
</dbReference>
<evidence type="ECO:0000256" key="3">
    <source>
        <dbReference type="SAM" id="MobiDB-lite"/>
    </source>
</evidence>
<dbReference type="InterPro" id="IPR002052">
    <property type="entry name" value="DNA_methylase_N6_adenine_CS"/>
</dbReference>
<dbReference type="Pfam" id="PF03602">
    <property type="entry name" value="Cons_hypoth95"/>
    <property type="match status" value="1"/>
</dbReference>
<organism evidence="4 5">
    <name type="scientific">Nocardioides massiliensis</name>
    <dbReference type="NCBI Taxonomy" id="1325935"/>
    <lineage>
        <taxon>Bacteria</taxon>
        <taxon>Bacillati</taxon>
        <taxon>Actinomycetota</taxon>
        <taxon>Actinomycetes</taxon>
        <taxon>Propionibacteriales</taxon>
        <taxon>Nocardioidaceae</taxon>
        <taxon>Nocardioides</taxon>
    </lineage>
</organism>
<protein>
    <submittedName>
        <fullName evidence="4">16S rRNA (Guanine966-N2)-methyltransferase</fullName>
        <ecNumber evidence="4">2.1.1.171</ecNumber>
    </submittedName>
</protein>
<dbReference type="Gene3D" id="3.40.50.150">
    <property type="entry name" value="Vaccinia Virus protein VP39"/>
    <property type="match status" value="1"/>
</dbReference>
<dbReference type="Proteomes" id="UP001240447">
    <property type="component" value="Unassembled WGS sequence"/>
</dbReference>
<accession>A0ABT9NQU8</accession>
<keyword evidence="5" id="KW-1185">Reference proteome</keyword>
<evidence type="ECO:0000256" key="2">
    <source>
        <dbReference type="ARBA" id="ARBA00022679"/>
    </source>
</evidence>
<dbReference type="RefSeq" id="WP_068120926.1">
    <property type="nucleotide sequence ID" value="NZ_CCXJ01000324.1"/>
</dbReference>
<dbReference type="EMBL" id="JAUSQM010000001">
    <property type="protein sequence ID" value="MDP9822554.1"/>
    <property type="molecule type" value="Genomic_DNA"/>
</dbReference>
<feature type="region of interest" description="Disordered" evidence="3">
    <location>
        <begin position="1"/>
        <end position="21"/>
    </location>
</feature>
<name>A0ABT9NQU8_9ACTN</name>
<dbReference type="CDD" id="cd02440">
    <property type="entry name" value="AdoMet_MTases"/>
    <property type="match status" value="1"/>
</dbReference>
<keyword evidence="1 4" id="KW-0489">Methyltransferase</keyword>
<evidence type="ECO:0000313" key="5">
    <source>
        <dbReference type="Proteomes" id="UP001240447"/>
    </source>
</evidence>
<dbReference type="InterPro" id="IPR029063">
    <property type="entry name" value="SAM-dependent_MTases_sf"/>
</dbReference>
<proteinExistence type="predicted"/>
<keyword evidence="2 4" id="KW-0808">Transferase</keyword>
<dbReference type="PANTHER" id="PTHR43542:SF1">
    <property type="entry name" value="METHYLTRANSFERASE"/>
    <property type="match status" value="1"/>
</dbReference>
<dbReference type="PIRSF" id="PIRSF004553">
    <property type="entry name" value="CHP00095"/>
    <property type="match status" value="1"/>
</dbReference>
<evidence type="ECO:0000313" key="4">
    <source>
        <dbReference type="EMBL" id="MDP9822554.1"/>
    </source>
</evidence>
<dbReference type="PANTHER" id="PTHR43542">
    <property type="entry name" value="METHYLTRANSFERASE"/>
    <property type="match status" value="1"/>
</dbReference>
<dbReference type="NCBIfam" id="TIGR00095">
    <property type="entry name" value="16S rRNA (guanine(966)-N(2))-methyltransferase RsmD"/>
    <property type="match status" value="1"/>
</dbReference>
<dbReference type="PROSITE" id="PS00092">
    <property type="entry name" value="N6_MTASE"/>
    <property type="match status" value="1"/>
</dbReference>
<sequence>MTRIIAGAARGHRLRTPEGSVTRPTADRVREALFSSLESELGGWEDVRVLDLYAGSGAVGLEALSRGAAAATLVEQDKRVLKVLRDNVRTLGLPNAEVVAGDVARIVAAPAKAAYDVVFADPPYPVTSTAVDAVVAALAVHGWLASEAVVVVERATRSDPLQWSAPVSVVRTRAYGETTLWYGRADV</sequence>
<comment type="caution">
    <text evidence="4">The sequence shown here is derived from an EMBL/GenBank/DDBJ whole genome shotgun (WGS) entry which is preliminary data.</text>
</comment>
<dbReference type="SUPFAM" id="SSF53335">
    <property type="entry name" value="S-adenosyl-L-methionine-dependent methyltransferases"/>
    <property type="match status" value="1"/>
</dbReference>
<dbReference type="InterPro" id="IPR004398">
    <property type="entry name" value="RNA_MeTrfase_RsmD"/>
</dbReference>
<reference evidence="4 5" key="1">
    <citation type="submission" date="2023-07" db="EMBL/GenBank/DDBJ databases">
        <title>Sequencing the genomes of 1000 actinobacteria strains.</title>
        <authorList>
            <person name="Klenk H.-P."/>
        </authorList>
    </citation>
    <scope>NUCLEOTIDE SEQUENCE [LARGE SCALE GENOMIC DNA]</scope>
    <source>
        <strain evidence="4 5">GD13</strain>
    </source>
</reference>
<dbReference type="EC" id="2.1.1.171" evidence="4"/>
<evidence type="ECO:0000256" key="1">
    <source>
        <dbReference type="ARBA" id="ARBA00022603"/>
    </source>
</evidence>